<dbReference type="Pfam" id="PF01804">
    <property type="entry name" value="Penicil_amidase"/>
    <property type="match status" value="1"/>
</dbReference>
<protein>
    <submittedName>
        <fullName evidence="5">Penicillin acylase family protein</fullName>
    </submittedName>
</protein>
<dbReference type="InterPro" id="IPR023343">
    <property type="entry name" value="Penicillin_amidase_dom1"/>
</dbReference>
<dbReference type="Proteomes" id="UP001430954">
    <property type="component" value="Unassembled WGS sequence"/>
</dbReference>
<evidence type="ECO:0000256" key="2">
    <source>
        <dbReference type="ARBA" id="ARBA00022801"/>
    </source>
</evidence>
<name>A0ABS7T772_9GAMM</name>
<dbReference type="PANTHER" id="PTHR34218">
    <property type="entry name" value="PEPTIDASE S45 PENICILLIN AMIDASE"/>
    <property type="match status" value="1"/>
</dbReference>
<evidence type="ECO:0000256" key="1">
    <source>
        <dbReference type="ARBA" id="ARBA00006586"/>
    </source>
</evidence>
<keyword evidence="2" id="KW-0378">Hydrolase</keyword>
<dbReference type="SUPFAM" id="SSF56235">
    <property type="entry name" value="N-terminal nucleophile aminohydrolases (Ntn hydrolases)"/>
    <property type="match status" value="1"/>
</dbReference>
<evidence type="ECO:0000256" key="3">
    <source>
        <dbReference type="ARBA" id="ARBA00023145"/>
    </source>
</evidence>
<accession>A0ABS7T772</accession>
<comment type="subunit">
    <text evidence="4">Heterodimer of an alpha subunit and a beta subunit processed from the same precursor.</text>
</comment>
<dbReference type="InterPro" id="IPR029055">
    <property type="entry name" value="Ntn_hydrolases_N"/>
</dbReference>
<dbReference type="RefSeq" id="WP_223676186.1">
    <property type="nucleotide sequence ID" value="NZ_JAINZW010000004.1"/>
</dbReference>
<dbReference type="EMBL" id="JAINZW010000004">
    <property type="protein sequence ID" value="MBZ4039727.1"/>
    <property type="molecule type" value="Genomic_DNA"/>
</dbReference>
<dbReference type="InterPro" id="IPR043147">
    <property type="entry name" value="Penicillin_amidase_A-knob"/>
</dbReference>
<keyword evidence="6" id="KW-1185">Reference proteome</keyword>
<comment type="similarity">
    <text evidence="1">Belongs to the peptidase S45 family.</text>
</comment>
<organism evidence="5 6">
    <name type="scientific">Novilysobacter selenitireducens</name>
    <dbReference type="NCBI Taxonomy" id="2872639"/>
    <lineage>
        <taxon>Bacteria</taxon>
        <taxon>Pseudomonadati</taxon>
        <taxon>Pseudomonadota</taxon>
        <taxon>Gammaproteobacteria</taxon>
        <taxon>Lysobacterales</taxon>
        <taxon>Lysobacteraceae</taxon>
        <taxon>Novilysobacter</taxon>
    </lineage>
</organism>
<evidence type="ECO:0000313" key="5">
    <source>
        <dbReference type="EMBL" id="MBZ4039727.1"/>
    </source>
</evidence>
<dbReference type="Gene3D" id="2.30.120.10">
    <property type="match status" value="1"/>
</dbReference>
<dbReference type="PIRSF" id="PIRSF001227">
    <property type="entry name" value="Pen_acylase"/>
    <property type="match status" value="1"/>
</dbReference>
<dbReference type="Gene3D" id="1.10.439.10">
    <property type="entry name" value="Penicillin Amidohydrolase, domain 1"/>
    <property type="match status" value="1"/>
</dbReference>
<gene>
    <name evidence="5" type="ORF">K6753_09280</name>
</gene>
<evidence type="ECO:0000256" key="4">
    <source>
        <dbReference type="ARBA" id="ARBA00038735"/>
    </source>
</evidence>
<dbReference type="Gene3D" id="1.10.1400.10">
    <property type="match status" value="1"/>
</dbReference>
<dbReference type="PANTHER" id="PTHR34218:SF4">
    <property type="entry name" value="ACYL-HOMOSERINE LACTONE ACYLASE QUIP"/>
    <property type="match status" value="1"/>
</dbReference>
<proteinExistence type="inferred from homology"/>
<sequence>MARWIRRGALALLGFVLLALLSGWLAMRDSLPRLDGEQPVAGLGGAVTVQRDALGVVTIDAGNRVDAMRALGWVHAQERYFEMDLLRRTAAGELAALFGPRATDHDRGKRVHRMRARVESRLDTLMGPHRAEGEAYAAGVNAGLASLDARPWPYLLLRQVPEPWQLSDSALVGYAMYFDLQDADNARELGLLRIRPHLPPALYTLLTHDGSEWDAPVQGEARGPARLPGPGEVDLRELASPDTHRGATAEPPFARGSNNFAVSGALTEHGGALVADDMHLALRAPNIWFRVRLRYPDPAAPGGRVDVTGFSLPGLPGVVVGSNGHAAWGFTNSYGDWADWRREPGCAAKCPAARTYVERIDVAGGEPVEMEVRETDWGPLLHDTPDGDALALRWAAHLPGSLNLGVLDFTRADSLDALFAAADATAIPAQNLVAGDRSGRIGWRLLGPMPAGARCDGERPFGIAVAAQAAPATTTTCSPWALSTRGNPAVLDPPGQRLWTANSRVVDGGDLAAIGDGGYVVGTRAWMIRQQLQAETHFDEADLLAIQLDDRSVFLERWWTLLQKRADAERTPAMHALAAADTTWPERAAGDTVGYRLVRAWRLAVHARISEGLLAPARAALGPDVPMPNLPQLEGVAWPLVTQRPAHLLPAAFDSWDTLLEDAAVDVRDELAERGPLAERTWSERNTAAICHPLAAAIPLLGERLLCMPREPLAGDTLTPRAQSPNAGASQRMVVAPGHEADGIAHMPGGQSGHPLSPFWGAGHDDWVHGRPTPFLPGEAEHTLRLVPPEAR</sequence>
<dbReference type="InterPro" id="IPR043146">
    <property type="entry name" value="Penicillin_amidase_N_B-knob"/>
</dbReference>
<evidence type="ECO:0000313" key="6">
    <source>
        <dbReference type="Proteomes" id="UP001430954"/>
    </source>
</evidence>
<dbReference type="Gene3D" id="3.60.20.10">
    <property type="entry name" value="Glutamine Phosphoribosylpyrophosphate, subunit 1, domain 1"/>
    <property type="match status" value="1"/>
</dbReference>
<keyword evidence="3" id="KW-0865">Zymogen</keyword>
<comment type="caution">
    <text evidence="5">The sequence shown here is derived from an EMBL/GenBank/DDBJ whole genome shotgun (WGS) entry which is preliminary data.</text>
</comment>
<dbReference type="InterPro" id="IPR014395">
    <property type="entry name" value="Pen/GL7ACA/AHL_acylase"/>
</dbReference>
<dbReference type="InterPro" id="IPR002692">
    <property type="entry name" value="S45"/>
</dbReference>
<reference evidence="5 6" key="1">
    <citation type="submission" date="2021-09" db="EMBL/GenBank/DDBJ databases">
        <title>Lysobacter sp. 13A isolated from the river sediment.</title>
        <authorList>
            <person name="Liu H."/>
            <person name="Li S."/>
            <person name="Mao S."/>
        </authorList>
    </citation>
    <scope>NUCLEOTIDE SEQUENCE [LARGE SCALE GENOMIC DNA]</scope>
    <source>
        <strain evidence="5 6">13A</strain>
    </source>
</reference>